<keyword evidence="3" id="KW-0238">DNA-binding</keyword>
<evidence type="ECO:0000256" key="5">
    <source>
        <dbReference type="ARBA" id="ARBA00023242"/>
    </source>
</evidence>
<evidence type="ECO:0000313" key="9">
    <source>
        <dbReference type="EMBL" id="KAF4368306.1"/>
    </source>
</evidence>
<dbReference type="SMART" id="SM00666">
    <property type="entry name" value="PB1"/>
    <property type="match status" value="1"/>
</dbReference>
<dbReference type="InterPro" id="IPR000270">
    <property type="entry name" value="PB1_dom"/>
</dbReference>
<dbReference type="Pfam" id="PF00564">
    <property type="entry name" value="PB1"/>
    <property type="match status" value="1"/>
</dbReference>
<dbReference type="PANTHER" id="PTHR32002">
    <property type="entry name" value="PROTEIN NLP8"/>
    <property type="match status" value="1"/>
</dbReference>
<evidence type="ECO:0000256" key="2">
    <source>
        <dbReference type="ARBA" id="ARBA00023015"/>
    </source>
</evidence>
<feature type="region of interest" description="Disordered" evidence="6">
    <location>
        <begin position="678"/>
        <end position="699"/>
    </location>
</feature>
<reference evidence="9 10" key="1">
    <citation type="journal article" date="2020" name="bioRxiv">
        <title>Sequence and annotation of 42 cannabis genomes reveals extensive copy number variation in cannabinoid synthesis and pathogen resistance genes.</title>
        <authorList>
            <person name="Mckernan K.J."/>
            <person name="Helbert Y."/>
            <person name="Kane L.T."/>
            <person name="Ebling H."/>
            <person name="Zhang L."/>
            <person name="Liu B."/>
            <person name="Eaton Z."/>
            <person name="Mclaughlin S."/>
            <person name="Kingan S."/>
            <person name="Baybayan P."/>
            <person name="Concepcion G."/>
            <person name="Jordan M."/>
            <person name="Riva A."/>
            <person name="Barbazuk W."/>
            <person name="Harkins T."/>
        </authorList>
    </citation>
    <scope>NUCLEOTIDE SEQUENCE [LARGE SCALE GENOMIC DNA]</scope>
    <source>
        <strain evidence="10">cv. Jamaican Lion 4</strain>
        <tissue evidence="9">Leaf</tissue>
    </source>
</reference>
<dbReference type="Proteomes" id="UP000583929">
    <property type="component" value="Unassembled WGS sequence"/>
</dbReference>
<organism evidence="9 10">
    <name type="scientific">Cannabis sativa</name>
    <name type="common">Hemp</name>
    <name type="synonym">Marijuana</name>
    <dbReference type="NCBI Taxonomy" id="3483"/>
    <lineage>
        <taxon>Eukaryota</taxon>
        <taxon>Viridiplantae</taxon>
        <taxon>Streptophyta</taxon>
        <taxon>Embryophyta</taxon>
        <taxon>Tracheophyta</taxon>
        <taxon>Spermatophyta</taxon>
        <taxon>Magnoliopsida</taxon>
        <taxon>eudicotyledons</taxon>
        <taxon>Gunneridae</taxon>
        <taxon>Pentapetalae</taxon>
        <taxon>rosids</taxon>
        <taxon>fabids</taxon>
        <taxon>Rosales</taxon>
        <taxon>Cannabaceae</taxon>
        <taxon>Cannabis</taxon>
    </lineage>
</organism>
<dbReference type="AlphaFoldDB" id="A0A7J6FC92"/>
<dbReference type="Pfam" id="PF02042">
    <property type="entry name" value="RWP-RK"/>
    <property type="match status" value="1"/>
</dbReference>
<keyword evidence="4" id="KW-0804">Transcription</keyword>
<sequence>MNLAPPPTWTPPRSQLGPRSNLDPELELKLRPEPQSPELGLKPRPEPQSPPCTRDKYVKENVCDELYQLVLNEIAEVLVSVCEIHRIPLAQTWASCHQQGHSGENYARCVSSASLVSDLELLGFHQACSQQHHLFRNQGIVGAAFTGNKPCFATDITALDQKEYLLSHHARMFGLRAALAIPLRSIYTGVSSFGFVLELFLPKDCQDQEEQKQMSNSLSFLIQQACECKSLRVVVEKELKEDQVMLQTRDQTTVSTPEEGLKLWSANTTTYPVGDQSSGKKSSCFDHVVVEAQQHGREVSASLDSLTEEPGEEFRVTPHGFNLNHGDLPKGKVSIDFGQLQQCSVSKESSNEGADSNYFRGHSSSGARKAQEKRTRSTENISLSVLRQYFAGSLKDAAKCIGVCPTTLKRICRQHGITRWPSRKIKKVGHSLMKLQLMINSVEGADRAIQIGSFYSSIPQLNSPMIPENNDDSSSSINPCEHRNHQQLNSQSNSQLESGIYKYNHGLAMKPLSSMSSEVSALQLHSTTTFDGFNGDSLITEDSSLVLNRSCSGHGELLASSRTENQILHQTLPLLPEKNVGITSRDKFAFRVKANYGDKKIRFSLIPNCSYKELQLEIMRRFSLDDITMIDIKYLDDDRDWILLTCNADLQECFEIHSQSQNWKMRLCLRQASSNQKIEPSPFESSSSSHVSSTNYKSV</sequence>
<comment type="caution">
    <text evidence="9">The sequence shown here is derived from an EMBL/GenBank/DDBJ whole genome shotgun (WGS) entry which is preliminary data.</text>
</comment>
<evidence type="ECO:0000256" key="6">
    <source>
        <dbReference type="SAM" id="MobiDB-lite"/>
    </source>
</evidence>
<keyword evidence="2" id="KW-0805">Transcription regulation</keyword>
<dbReference type="EMBL" id="JAATIQ010000235">
    <property type="protein sequence ID" value="KAF4368306.1"/>
    <property type="molecule type" value="Genomic_DNA"/>
</dbReference>
<evidence type="ECO:0000256" key="3">
    <source>
        <dbReference type="ARBA" id="ARBA00023125"/>
    </source>
</evidence>
<dbReference type="PROSITE" id="PS51745">
    <property type="entry name" value="PB1"/>
    <property type="match status" value="1"/>
</dbReference>
<dbReference type="Pfam" id="PF22922">
    <property type="entry name" value="GAF_NLP"/>
    <property type="match status" value="1"/>
</dbReference>
<dbReference type="PROSITE" id="PS51519">
    <property type="entry name" value="RWP_RK"/>
    <property type="match status" value="1"/>
</dbReference>
<dbReference type="GO" id="GO:0003677">
    <property type="term" value="F:DNA binding"/>
    <property type="evidence" value="ECO:0007669"/>
    <property type="project" value="UniProtKB-KW"/>
</dbReference>
<proteinExistence type="predicted"/>
<feature type="region of interest" description="Disordered" evidence="6">
    <location>
        <begin position="346"/>
        <end position="378"/>
    </location>
</feature>
<dbReference type="GO" id="GO:0003700">
    <property type="term" value="F:DNA-binding transcription factor activity"/>
    <property type="evidence" value="ECO:0007669"/>
    <property type="project" value="InterPro"/>
</dbReference>
<dbReference type="InterPro" id="IPR053793">
    <property type="entry name" value="PB1-like"/>
</dbReference>
<gene>
    <name evidence="9" type="ORF">G4B88_008610</name>
</gene>
<comment type="subunit">
    <text evidence="1">Homodimers and heterodimers.</text>
</comment>
<protein>
    <submittedName>
        <fullName evidence="9">Uncharacterized protein</fullName>
    </submittedName>
</protein>
<name>A0A7J6FC92_CANSA</name>
<evidence type="ECO:0000313" key="10">
    <source>
        <dbReference type="Proteomes" id="UP000583929"/>
    </source>
</evidence>
<feature type="region of interest" description="Disordered" evidence="6">
    <location>
        <begin position="299"/>
        <end position="322"/>
    </location>
</feature>
<dbReference type="SUPFAM" id="SSF54277">
    <property type="entry name" value="CAD &amp; PB1 domains"/>
    <property type="match status" value="1"/>
</dbReference>
<accession>A0A7J6FC92</accession>
<evidence type="ECO:0000256" key="4">
    <source>
        <dbReference type="ARBA" id="ARBA00023163"/>
    </source>
</evidence>
<dbReference type="Gene3D" id="3.10.20.90">
    <property type="entry name" value="Phosphatidylinositol 3-kinase Catalytic Subunit, Chain A, domain 1"/>
    <property type="match status" value="1"/>
</dbReference>
<dbReference type="CDD" id="cd06407">
    <property type="entry name" value="PB1_NLP"/>
    <property type="match status" value="1"/>
</dbReference>
<dbReference type="InterPro" id="IPR055081">
    <property type="entry name" value="NLP1-9_GAF"/>
</dbReference>
<feature type="domain" description="RWP-RK" evidence="7">
    <location>
        <begin position="362"/>
        <end position="448"/>
    </location>
</feature>
<keyword evidence="5" id="KW-0539">Nucleus</keyword>
<dbReference type="InterPro" id="IPR034891">
    <property type="entry name" value="PB1_NLP"/>
</dbReference>
<feature type="compositionally biased region" description="Low complexity" evidence="6">
    <location>
        <begin position="681"/>
        <end position="699"/>
    </location>
</feature>
<feature type="compositionally biased region" description="Pro residues" evidence="6">
    <location>
        <begin position="1"/>
        <end position="10"/>
    </location>
</feature>
<evidence type="ECO:0000256" key="1">
    <source>
        <dbReference type="ARBA" id="ARBA00011726"/>
    </source>
</evidence>
<dbReference type="InterPro" id="IPR045012">
    <property type="entry name" value="NLP"/>
</dbReference>
<keyword evidence="10" id="KW-1185">Reference proteome</keyword>
<evidence type="ECO:0000259" key="7">
    <source>
        <dbReference type="PROSITE" id="PS51519"/>
    </source>
</evidence>
<evidence type="ECO:0000259" key="8">
    <source>
        <dbReference type="PROSITE" id="PS51745"/>
    </source>
</evidence>
<dbReference type="InterPro" id="IPR003035">
    <property type="entry name" value="RWP-RK_dom"/>
</dbReference>
<feature type="region of interest" description="Disordered" evidence="6">
    <location>
        <begin position="1"/>
        <end position="54"/>
    </location>
</feature>
<dbReference type="PANTHER" id="PTHR32002:SF46">
    <property type="entry name" value="PROTEIN NLP2"/>
    <property type="match status" value="1"/>
</dbReference>
<feature type="domain" description="PB1" evidence="8">
    <location>
        <begin position="589"/>
        <end position="670"/>
    </location>
</feature>